<keyword evidence="2" id="KW-0472">Membrane</keyword>
<name>A0ABU2M8P7_9ACTN</name>
<organism evidence="3 4">
    <name type="scientific">Nocardiopsis lambiniae</name>
    <dbReference type="NCBI Taxonomy" id="3075539"/>
    <lineage>
        <taxon>Bacteria</taxon>
        <taxon>Bacillati</taxon>
        <taxon>Actinomycetota</taxon>
        <taxon>Actinomycetes</taxon>
        <taxon>Streptosporangiales</taxon>
        <taxon>Nocardiopsidaceae</taxon>
        <taxon>Nocardiopsis</taxon>
    </lineage>
</organism>
<gene>
    <name evidence="3" type="ORF">RM479_11055</name>
</gene>
<feature type="region of interest" description="Disordered" evidence="1">
    <location>
        <begin position="401"/>
        <end position="425"/>
    </location>
</feature>
<feature type="region of interest" description="Disordered" evidence="1">
    <location>
        <begin position="1068"/>
        <end position="1087"/>
    </location>
</feature>
<evidence type="ECO:0000256" key="2">
    <source>
        <dbReference type="SAM" id="Phobius"/>
    </source>
</evidence>
<dbReference type="SUPFAM" id="SSF53822">
    <property type="entry name" value="Periplasmic binding protein-like I"/>
    <property type="match status" value="1"/>
</dbReference>
<keyword evidence="2" id="KW-0812">Transmembrane</keyword>
<feature type="transmembrane region" description="Helical" evidence="2">
    <location>
        <begin position="268"/>
        <end position="296"/>
    </location>
</feature>
<keyword evidence="4" id="KW-1185">Reference proteome</keyword>
<evidence type="ECO:0000256" key="1">
    <source>
        <dbReference type="SAM" id="MobiDB-lite"/>
    </source>
</evidence>
<keyword evidence="2" id="KW-1133">Transmembrane helix</keyword>
<evidence type="ECO:0000313" key="3">
    <source>
        <dbReference type="EMBL" id="MDT0328948.1"/>
    </source>
</evidence>
<sequence>MPEEATGSAERRSPEEPGPQADARFLAIFDALRERPGGGRHRRLTRMERRAARRRRVRVHDGVQRGDLAEPPPVLDLVLDDAADRDALLDALVERCGNQPPWRLPPDAGDTLDGPPDIRDLWATTDELYDLVRALLEAGDAARPGAEGVRTPPPPPRFARLRSLLRLRDCDRRAVHESMQGSVAGQGDLELDTDRRTQIHVVAALLRIRTEARRSGETNRAEAGRGSWFLARWAQGYVRIARRAAIWVAALSAKVTFSRLDEKLLTPLSFVVGALAFLGPFALGAFGLAALFGSALQGVNNWVTVGAAVLLLIVHISLAPFLFLPWRAYRWLDDHADYEERPLGDHRARGVHVLNLLKSEAGRVGRLYPLADRTPPRPGPVPSVPRRPGLLRPLLGLVTGRSADAPTEPPAAATAPRPESVEGPPRGYEPLPAVHRLIVNALLDDLADSHGGSARSRSPRRGRAQRPVLLVDQDRLGRVGRYLVRLIEDERVRRTLPDPLLIVQVRASDGPSLVDPNVNVLRYPSLPGTETDGRQEELSLWLRARHAAGVLGAARTLSVPVPRPPDDLDGPGPADRTVLTAGALASAWIGGTGAGISLLLLLLWAFGPAVMAPVNPCVQSWVWDPVGIRQDGRDCYGLTFGDFVFHERLTEVTEHIREQNEAVDKAGRDTTHVTVAYFGALSTTGANDLTLAGVQGELLGIAHRQAQHNASADASLPRIKIMLVNTGQGWSRAREAAEMVVERAVETHRRMDRPVAALGFGQSLQGTTDAIRVLGGARIPTIGTTATFDDIALDPSGKYGQYFFPLAPANSRIAEQAAAWAYHGVEWSGTELVEGEPAPDLEPARTAVAIADNRRGESYGPHLAVRFMTGFRELGGEPWADPEGGDPPPVGFADGSTGVVPGVLPYQDGGVSLAAHLARVCAQDPPDLIYFAGRSTDFAEFHRQLQQEGMCVEAGIDVLGGDDIAKFVTDHAETIGMAGGYPVFYTPLAASGAWSRYTEGSERAFYAEAEALVEELYADPDDGEGGSPGIRADLDAADGGSPSMTHAAVAADALTVLSRALRGIDRTTTREASVEGPAVEPSPFLGTDDGYEAERDALVERIQNTSGLSAVSGHIAFGEPALGNWHPERMVQLVVVGPLGADGLRQHVVAACGRISAATIDPGPGCV</sequence>
<dbReference type="Gene3D" id="3.40.50.2300">
    <property type="match status" value="2"/>
</dbReference>
<feature type="transmembrane region" description="Helical" evidence="2">
    <location>
        <begin position="583"/>
        <end position="607"/>
    </location>
</feature>
<evidence type="ECO:0000313" key="4">
    <source>
        <dbReference type="Proteomes" id="UP001183390"/>
    </source>
</evidence>
<dbReference type="EMBL" id="JAVREP010000006">
    <property type="protein sequence ID" value="MDT0328948.1"/>
    <property type="molecule type" value="Genomic_DNA"/>
</dbReference>
<evidence type="ECO:0008006" key="5">
    <source>
        <dbReference type="Google" id="ProtNLM"/>
    </source>
</evidence>
<proteinExistence type="predicted"/>
<comment type="caution">
    <text evidence="3">The sequence shown here is derived from an EMBL/GenBank/DDBJ whole genome shotgun (WGS) entry which is preliminary data.</text>
</comment>
<dbReference type="InterPro" id="IPR028082">
    <property type="entry name" value="Peripla_BP_I"/>
</dbReference>
<reference evidence="4" key="1">
    <citation type="submission" date="2023-07" db="EMBL/GenBank/DDBJ databases">
        <title>30 novel species of actinomycetes from the DSMZ collection.</title>
        <authorList>
            <person name="Nouioui I."/>
        </authorList>
    </citation>
    <scope>NUCLEOTIDE SEQUENCE [LARGE SCALE GENOMIC DNA]</scope>
    <source>
        <strain evidence="4">DSM 44743</strain>
    </source>
</reference>
<accession>A0ABU2M8P7</accession>
<feature type="region of interest" description="Disordered" evidence="1">
    <location>
        <begin position="1"/>
        <end position="21"/>
    </location>
</feature>
<dbReference type="Proteomes" id="UP001183390">
    <property type="component" value="Unassembled WGS sequence"/>
</dbReference>
<protein>
    <recommendedName>
        <fullName evidence="5">ABC transporter substrate-binding protein</fullName>
    </recommendedName>
</protein>
<dbReference type="RefSeq" id="WP_311511625.1">
    <property type="nucleotide sequence ID" value="NZ_JAVREP010000006.1"/>
</dbReference>
<feature type="transmembrane region" description="Helical" evidence="2">
    <location>
        <begin position="302"/>
        <end position="324"/>
    </location>
</feature>